<name>A0A7X1V6N3_STRMT</name>
<organism evidence="7 8">
    <name type="scientific">Streptococcus mitis</name>
    <dbReference type="NCBI Taxonomy" id="28037"/>
    <lineage>
        <taxon>Bacteria</taxon>
        <taxon>Bacillati</taxon>
        <taxon>Bacillota</taxon>
        <taxon>Bacilli</taxon>
        <taxon>Lactobacillales</taxon>
        <taxon>Streptococcaceae</taxon>
        <taxon>Streptococcus</taxon>
        <taxon>Streptococcus mitis group</taxon>
    </lineage>
</organism>
<dbReference type="InterPro" id="IPR018313">
    <property type="entry name" value="SBP_3_CS"/>
</dbReference>
<evidence type="ECO:0000256" key="4">
    <source>
        <dbReference type="RuleBase" id="RU003744"/>
    </source>
</evidence>
<dbReference type="PROSITE" id="PS01039">
    <property type="entry name" value="SBP_BACTERIAL_3"/>
    <property type="match status" value="1"/>
</dbReference>
<protein>
    <submittedName>
        <fullName evidence="7">Transporter substrate-binding domain-containing protein</fullName>
    </submittedName>
</protein>
<dbReference type="AlphaFoldDB" id="A0A7X1V6N3"/>
<proteinExistence type="inferred from homology"/>
<evidence type="ECO:0000259" key="6">
    <source>
        <dbReference type="SMART" id="SM00062"/>
    </source>
</evidence>
<feature type="domain" description="Solute-binding protein family 3/N-terminal" evidence="6">
    <location>
        <begin position="37"/>
        <end position="258"/>
    </location>
</feature>
<dbReference type="EMBL" id="WIJK01000038">
    <property type="protein sequence ID" value="MQQ53126.1"/>
    <property type="molecule type" value="Genomic_DNA"/>
</dbReference>
<keyword evidence="3 5" id="KW-0732">Signal</keyword>
<feature type="signal peptide" evidence="5">
    <location>
        <begin position="1"/>
        <end position="25"/>
    </location>
</feature>
<dbReference type="InterPro" id="IPR001638">
    <property type="entry name" value="Solute-binding_3/MltF_N"/>
</dbReference>
<dbReference type="Gene3D" id="3.40.190.10">
    <property type="entry name" value="Periplasmic binding protein-like II"/>
    <property type="match status" value="2"/>
</dbReference>
<dbReference type="RefSeq" id="WP_153225788.1">
    <property type="nucleotide sequence ID" value="NZ_WIJK01000038.1"/>
</dbReference>
<comment type="similarity">
    <text evidence="1 4">Belongs to the bacterial solute-binding protein 3 family.</text>
</comment>
<dbReference type="Pfam" id="PF00497">
    <property type="entry name" value="SBP_bac_3"/>
    <property type="match status" value="1"/>
</dbReference>
<evidence type="ECO:0000256" key="1">
    <source>
        <dbReference type="ARBA" id="ARBA00010333"/>
    </source>
</evidence>
<evidence type="ECO:0000256" key="5">
    <source>
        <dbReference type="SAM" id="SignalP"/>
    </source>
</evidence>
<reference evidence="7 8" key="1">
    <citation type="submission" date="2019-10" db="EMBL/GenBank/DDBJ databases">
        <title>Streptococcus mitis of the oral and urogenital tracts.</title>
        <authorList>
            <person name="Price T."/>
            <person name="Mores C.R."/>
            <person name="Putonti C."/>
            <person name="Wolfe A.J."/>
        </authorList>
    </citation>
    <scope>NUCLEOTIDE SEQUENCE [LARGE SCALE GENOMIC DNA]</scope>
    <source>
        <strain evidence="7 8">SM16</strain>
    </source>
</reference>
<dbReference type="GO" id="GO:0006865">
    <property type="term" value="P:amino acid transport"/>
    <property type="evidence" value="ECO:0007669"/>
    <property type="project" value="TreeGrafter"/>
</dbReference>
<evidence type="ECO:0000256" key="2">
    <source>
        <dbReference type="ARBA" id="ARBA00022448"/>
    </source>
</evidence>
<dbReference type="GO" id="GO:0030288">
    <property type="term" value="C:outer membrane-bounded periplasmic space"/>
    <property type="evidence" value="ECO:0007669"/>
    <property type="project" value="TreeGrafter"/>
</dbReference>
<keyword evidence="2" id="KW-0813">Transport</keyword>
<dbReference type="PANTHER" id="PTHR30085">
    <property type="entry name" value="AMINO ACID ABC TRANSPORTER PERMEASE"/>
    <property type="match status" value="1"/>
</dbReference>
<evidence type="ECO:0000313" key="8">
    <source>
        <dbReference type="Proteomes" id="UP000467560"/>
    </source>
</evidence>
<dbReference type="InterPro" id="IPR051455">
    <property type="entry name" value="Bact_solute-bind_prot3"/>
</dbReference>
<sequence>MKKNFFLAIVVTSLLSIGFVTSAQADTSIADIQKKGEIVVGVKQDVPNFGYKNPKTGEFSGIETDLAKLIADQLKVKVRYVPVTAQTRGPLLDNEQVDMDIATFTITDERKKLYNFTSPYYTDACGFLVNKSGKIKDIEDLNGKTIGVAQGSITQKLISDLGKKKGLAFKFVELGSYPELITSLHAHRIDAFSVDRSILSGYTSKRTELLDDSFKPSDYGIVTQKSNTQLNDYLDQLVVKWSQDGTLQDLYDRYNLKPSKHSAE</sequence>
<dbReference type="GO" id="GO:0005576">
    <property type="term" value="C:extracellular region"/>
    <property type="evidence" value="ECO:0007669"/>
    <property type="project" value="TreeGrafter"/>
</dbReference>
<dbReference type="PANTHER" id="PTHR30085:SF6">
    <property type="entry name" value="ABC TRANSPORTER GLUTAMINE-BINDING PROTEIN GLNH"/>
    <property type="match status" value="1"/>
</dbReference>
<evidence type="ECO:0000313" key="7">
    <source>
        <dbReference type="EMBL" id="MQQ53126.1"/>
    </source>
</evidence>
<evidence type="ECO:0000256" key="3">
    <source>
        <dbReference type="ARBA" id="ARBA00022729"/>
    </source>
</evidence>
<dbReference type="SUPFAM" id="SSF53850">
    <property type="entry name" value="Periplasmic binding protein-like II"/>
    <property type="match status" value="1"/>
</dbReference>
<dbReference type="Proteomes" id="UP000467560">
    <property type="component" value="Unassembled WGS sequence"/>
</dbReference>
<feature type="chain" id="PRO_5030669296" evidence="5">
    <location>
        <begin position="26"/>
        <end position="264"/>
    </location>
</feature>
<comment type="caution">
    <text evidence="7">The sequence shown here is derived from an EMBL/GenBank/DDBJ whole genome shotgun (WGS) entry which is preliminary data.</text>
</comment>
<gene>
    <name evidence="7" type="ORF">GEZ89_09310</name>
</gene>
<accession>A0A7X1V6N3</accession>
<dbReference type="SMART" id="SM00062">
    <property type="entry name" value="PBPb"/>
    <property type="match status" value="1"/>
</dbReference>